<dbReference type="RefSeq" id="XP_060319642.1">
    <property type="nucleotide sequence ID" value="XM_060448204.1"/>
</dbReference>
<organism evidence="1 2">
    <name type="scientific">Colletotrichum costaricense</name>
    <dbReference type="NCBI Taxonomy" id="1209916"/>
    <lineage>
        <taxon>Eukaryota</taxon>
        <taxon>Fungi</taxon>
        <taxon>Dikarya</taxon>
        <taxon>Ascomycota</taxon>
        <taxon>Pezizomycotina</taxon>
        <taxon>Sordariomycetes</taxon>
        <taxon>Hypocreomycetidae</taxon>
        <taxon>Glomerellales</taxon>
        <taxon>Glomerellaceae</taxon>
        <taxon>Colletotrichum</taxon>
        <taxon>Colletotrichum acutatum species complex</taxon>
    </lineage>
</organism>
<name>A0AAI9Z844_9PEZI</name>
<comment type="caution">
    <text evidence="1">The sequence shown here is derived from an EMBL/GenBank/DDBJ whole genome shotgun (WGS) entry which is preliminary data.</text>
</comment>
<sequence>SELPLSVSGRLSGYLITLFQTGRGPWAGGVYRQVAYFRKQDGQLDDVDRVRNQVMYMDEHELSSDAKVATTHAGRTANVDVDYLRDYTQPILSRDQEDFTRIVKVELCLDLVQTSTVSARVNAMSADHRYHGVCGHC</sequence>
<reference evidence="1 2" key="1">
    <citation type="submission" date="2016-10" db="EMBL/GenBank/DDBJ databases">
        <title>The genome sequence of Colletotrichum fioriniae PJ7.</title>
        <authorList>
            <person name="Baroncelli R."/>
        </authorList>
    </citation>
    <scope>NUCLEOTIDE SEQUENCE [LARGE SCALE GENOMIC DNA]</scope>
    <source>
        <strain evidence="1 2">IMI 309622</strain>
    </source>
</reference>
<keyword evidence="2" id="KW-1185">Reference proteome</keyword>
<feature type="non-terminal residue" evidence="1">
    <location>
        <position position="1"/>
    </location>
</feature>
<protein>
    <submittedName>
        <fullName evidence="1">Uncharacterized protein</fullName>
    </submittedName>
</protein>
<dbReference type="EMBL" id="MOOE01000001">
    <property type="protein sequence ID" value="KAK1538693.1"/>
    <property type="molecule type" value="Genomic_DNA"/>
</dbReference>
<gene>
    <name evidence="1" type="ORF">CCOS01_00007</name>
</gene>
<evidence type="ECO:0000313" key="1">
    <source>
        <dbReference type="EMBL" id="KAK1538693.1"/>
    </source>
</evidence>
<accession>A0AAI9Z844</accession>
<dbReference type="GeneID" id="85331751"/>
<dbReference type="Proteomes" id="UP001240678">
    <property type="component" value="Unassembled WGS sequence"/>
</dbReference>
<proteinExistence type="predicted"/>
<dbReference type="AlphaFoldDB" id="A0AAI9Z844"/>
<evidence type="ECO:0000313" key="2">
    <source>
        <dbReference type="Proteomes" id="UP001240678"/>
    </source>
</evidence>